<dbReference type="EMBL" id="AP024718">
    <property type="protein sequence ID" value="BCX89222.1"/>
    <property type="molecule type" value="Genomic_DNA"/>
</dbReference>
<dbReference type="PANTHER" id="PTHR33525">
    <property type="match status" value="1"/>
</dbReference>
<feature type="domain" description="HDOD" evidence="2">
    <location>
        <begin position="36"/>
        <end position="223"/>
    </location>
</feature>
<dbReference type="RefSeq" id="WP_286291513.1">
    <property type="nucleotide sequence ID" value="NZ_AP024718.1"/>
</dbReference>
<dbReference type="SUPFAM" id="SSF109604">
    <property type="entry name" value="HD-domain/PDEase-like"/>
    <property type="match status" value="1"/>
</dbReference>
<dbReference type="Gene3D" id="1.10.3210.10">
    <property type="entry name" value="Hypothetical protein af1432"/>
    <property type="match status" value="1"/>
</dbReference>
<dbReference type="Pfam" id="PF08668">
    <property type="entry name" value="HDOD"/>
    <property type="match status" value="1"/>
</dbReference>
<organism evidence="3 4">
    <name type="scientific">Methylomarinovum tepidoasis</name>
    <dbReference type="NCBI Taxonomy" id="2840183"/>
    <lineage>
        <taxon>Bacteria</taxon>
        <taxon>Pseudomonadati</taxon>
        <taxon>Pseudomonadota</taxon>
        <taxon>Gammaproteobacteria</taxon>
        <taxon>Methylococcales</taxon>
        <taxon>Methylothermaceae</taxon>
        <taxon>Methylomarinovum</taxon>
    </lineage>
</organism>
<gene>
    <name evidence="3" type="ORF">MIN45_P1592</name>
</gene>
<evidence type="ECO:0000259" key="2">
    <source>
        <dbReference type="PROSITE" id="PS51833"/>
    </source>
</evidence>
<feature type="region of interest" description="Disordered" evidence="1">
    <location>
        <begin position="1"/>
        <end position="21"/>
    </location>
</feature>
<proteinExistence type="predicted"/>
<name>A0AAU9CB83_9GAMM</name>
<evidence type="ECO:0000313" key="3">
    <source>
        <dbReference type="EMBL" id="BCX89222.1"/>
    </source>
</evidence>
<keyword evidence="4" id="KW-1185">Reference proteome</keyword>
<dbReference type="KEGG" id="meiy:MIN45_P1592"/>
<dbReference type="PANTHER" id="PTHR33525:SF3">
    <property type="entry name" value="RIBONUCLEASE Y"/>
    <property type="match status" value="1"/>
</dbReference>
<accession>A0AAU9CB83</accession>
<dbReference type="InterPro" id="IPR013976">
    <property type="entry name" value="HDOD"/>
</dbReference>
<reference evidence="4" key="1">
    <citation type="journal article" date="2024" name="Int. J. Syst. Evol. Microbiol.">
        <title>Methylomarinovum tepidoasis sp. nov., a moderately thermophilic methanotroph of the family Methylothermaceae isolated from a deep-sea hydrothermal field.</title>
        <authorList>
            <person name="Hirayama H."/>
            <person name="Takaki Y."/>
            <person name="Abe M."/>
            <person name="Miyazaki M."/>
            <person name="Uematsu K."/>
            <person name="Matsui Y."/>
            <person name="Takai K."/>
        </authorList>
    </citation>
    <scope>NUCLEOTIDE SEQUENCE [LARGE SCALE GENOMIC DNA]</scope>
    <source>
        <strain evidence="4">IN45</strain>
    </source>
</reference>
<evidence type="ECO:0000313" key="4">
    <source>
        <dbReference type="Proteomes" id="UP001321450"/>
    </source>
</evidence>
<protein>
    <recommendedName>
        <fullName evidence="2">HDOD domain-containing protein</fullName>
    </recommendedName>
</protein>
<dbReference type="InterPro" id="IPR052340">
    <property type="entry name" value="RNase_Y/CdgJ"/>
</dbReference>
<sequence>MPAPSQSETDPSEAPESPGPFFQQCCRALKENKLSLPTIPDISLKIRRAINDPKASNTKIARVVQMDPVITARLIQIANSPLYRGRRRIESCPQALTRLGLKAAQHIITTLALKAVFQAKSHRIRKRMNALWRHSSYVAAICAVLAHKTPGFDPDRAMLIGLIHDIGAVPVLTFADAHMDLLSDPAELEHTIARLRGPVGAAIMQRWDFPEDFAVIARKAEDWFHDEGPEPDYLDIVLVSQLHSFIGSPQIRQLPRIDTVPAYRKLLAGRLDADTSMNVLETAREEIWQIQKMLAF</sequence>
<dbReference type="Proteomes" id="UP001321450">
    <property type="component" value="Chromosome"/>
</dbReference>
<evidence type="ECO:0000256" key="1">
    <source>
        <dbReference type="SAM" id="MobiDB-lite"/>
    </source>
</evidence>
<dbReference type="PROSITE" id="PS51833">
    <property type="entry name" value="HDOD"/>
    <property type="match status" value="1"/>
</dbReference>
<dbReference type="AlphaFoldDB" id="A0AAU9CB83"/>